<evidence type="ECO:0000256" key="1">
    <source>
        <dbReference type="ARBA" id="ARBA00004370"/>
    </source>
</evidence>
<dbReference type="Pfam" id="PF13682">
    <property type="entry name" value="CZB"/>
    <property type="match status" value="1"/>
</dbReference>
<dbReference type="PANTHER" id="PTHR32089:SF112">
    <property type="entry name" value="LYSOZYME-LIKE PROTEIN-RELATED"/>
    <property type="match status" value="1"/>
</dbReference>
<evidence type="ECO:0000313" key="6">
    <source>
        <dbReference type="Proteomes" id="UP000824988"/>
    </source>
</evidence>
<organism evidence="5 6">
    <name type="scientific">Methylogaea oryzae</name>
    <dbReference type="NCBI Taxonomy" id="1295382"/>
    <lineage>
        <taxon>Bacteria</taxon>
        <taxon>Pseudomonadati</taxon>
        <taxon>Pseudomonadota</taxon>
        <taxon>Gammaproteobacteria</taxon>
        <taxon>Methylococcales</taxon>
        <taxon>Methylococcaceae</taxon>
        <taxon>Methylogaea</taxon>
    </lineage>
</organism>
<reference evidence="5" key="1">
    <citation type="submission" date="2019-06" db="EMBL/GenBank/DDBJ databases">
        <title>Complete genome sequence of Methylogaea oryzae strain JCM16910.</title>
        <authorList>
            <person name="Asakawa S."/>
        </authorList>
    </citation>
    <scope>NUCLEOTIDE SEQUENCE</scope>
    <source>
        <strain evidence="5">E10</strain>
    </source>
</reference>
<dbReference type="InterPro" id="IPR004089">
    <property type="entry name" value="MCPsignal_dom"/>
</dbReference>
<dbReference type="PANTHER" id="PTHR32089">
    <property type="entry name" value="METHYL-ACCEPTING CHEMOTAXIS PROTEIN MCPB"/>
    <property type="match status" value="1"/>
</dbReference>
<evidence type="ECO:0000256" key="2">
    <source>
        <dbReference type="ARBA" id="ARBA00023224"/>
    </source>
</evidence>
<dbReference type="SMART" id="SM00283">
    <property type="entry name" value="MA"/>
    <property type="match status" value="1"/>
</dbReference>
<dbReference type="GO" id="GO:0007165">
    <property type="term" value="P:signal transduction"/>
    <property type="evidence" value="ECO:0007669"/>
    <property type="project" value="UniProtKB-KW"/>
</dbReference>
<comment type="subcellular location">
    <subcellularLocation>
        <location evidence="1">Membrane</location>
    </subcellularLocation>
</comment>
<proteinExistence type="predicted"/>
<evidence type="ECO:0000313" key="5">
    <source>
        <dbReference type="EMBL" id="BBL72050.1"/>
    </source>
</evidence>
<dbReference type="Proteomes" id="UP000824988">
    <property type="component" value="Chromosome"/>
</dbReference>
<dbReference type="GO" id="GO:0006935">
    <property type="term" value="P:chemotaxis"/>
    <property type="evidence" value="ECO:0007669"/>
    <property type="project" value="UniProtKB-ARBA"/>
</dbReference>
<dbReference type="EMBL" id="AP019782">
    <property type="protein sequence ID" value="BBL72050.1"/>
    <property type="molecule type" value="Genomic_DNA"/>
</dbReference>
<evidence type="ECO:0000256" key="3">
    <source>
        <dbReference type="PROSITE-ProRule" id="PRU00284"/>
    </source>
</evidence>
<dbReference type="GO" id="GO:0016020">
    <property type="term" value="C:membrane"/>
    <property type="evidence" value="ECO:0007669"/>
    <property type="project" value="UniProtKB-SubCell"/>
</dbReference>
<keyword evidence="6" id="KW-1185">Reference proteome</keyword>
<dbReference type="PROSITE" id="PS50111">
    <property type="entry name" value="CHEMOTAXIS_TRANSDUC_2"/>
    <property type="match status" value="1"/>
</dbReference>
<name>A0A8D4VQ84_9GAMM</name>
<dbReference type="AlphaFoldDB" id="A0A8D4VQ84"/>
<feature type="domain" description="Methyl-accepting transducer" evidence="4">
    <location>
        <begin position="60"/>
        <end position="296"/>
    </location>
</feature>
<keyword evidence="2 3" id="KW-0807">Transducer</keyword>
<dbReference type="Pfam" id="PF00015">
    <property type="entry name" value="MCPsignal"/>
    <property type="match status" value="1"/>
</dbReference>
<sequence>MFGFSKTSQAIQQLLEAALDMEEERFKRLAQAHPAEAKLLENVLRVINQANVRLIDVADFATETVSVIAKEQITGHDFYQQLNDVAENTHSIMAAIEEMSVTANEIARNAAQAATAAEQSQQATQQSFDSVQQLVSQMESLTQAIRMTGQDINRFVQDVRSIGEFTARVRNIADQTNLLALNAAIEAARAGEYGRGFAVVADEIRKLAAVSGDAAQEIDKVAASVDQQSVHVVEQVGTAEQRLQQSQGMLADMRSLLSSASDAARESSDRVGSIAVAAEEQSHVSADMASNAASLSASMDNVRALYQGILHTMDHLVQLGGSQLNLLAQWQTPAMLTTVAKGDHALWVNKVNKALIAHDTTINPNELTDHHACRLGKWYDGPGMERFGAMADFKELLPIHEKVHVTGKRIVEAVRQGRSGEARTMAAELEVLSSDVKKQLDKLNADIWGQRHAKG</sequence>
<dbReference type="RefSeq" id="WP_221047334.1">
    <property type="nucleotide sequence ID" value="NZ_AP019782.1"/>
</dbReference>
<dbReference type="KEGG" id="moz:MoryE10_26560"/>
<dbReference type="InterPro" id="IPR025991">
    <property type="entry name" value="Chemoreceptor_zinc-bind_dom"/>
</dbReference>
<gene>
    <name evidence="5" type="ORF">MoryE10_26560</name>
</gene>
<evidence type="ECO:0000259" key="4">
    <source>
        <dbReference type="PROSITE" id="PS50111"/>
    </source>
</evidence>
<accession>A0A8D4VQ84</accession>
<protein>
    <recommendedName>
        <fullName evidence="4">Methyl-accepting transducer domain-containing protein</fullName>
    </recommendedName>
</protein>